<comment type="similarity">
    <text evidence="1">Belongs to the short-chain dehydrogenases/reductases (SDR) family.</text>
</comment>
<dbReference type="AlphaFoldDB" id="A0AAP9U7B1"/>
<dbReference type="SUPFAM" id="SSF51735">
    <property type="entry name" value="NAD(P)-binding Rossmann-fold domains"/>
    <property type="match status" value="1"/>
</dbReference>
<dbReference type="GO" id="GO:0016491">
    <property type="term" value="F:oxidoreductase activity"/>
    <property type="evidence" value="ECO:0007669"/>
    <property type="project" value="UniProtKB-KW"/>
</dbReference>
<dbReference type="InterPro" id="IPR002347">
    <property type="entry name" value="SDR_fam"/>
</dbReference>
<proteinExistence type="inferred from homology"/>
<dbReference type="InterPro" id="IPR036291">
    <property type="entry name" value="NAD(P)-bd_dom_sf"/>
</dbReference>
<evidence type="ECO:0000256" key="2">
    <source>
        <dbReference type="ARBA" id="ARBA00023002"/>
    </source>
</evidence>
<gene>
    <name evidence="4" type="ORF">HV331_23790</name>
</gene>
<reference evidence="5" key="1">
    <citation type="submission" date="2020-06" db="EMBL/GenBank/DDBJ databases">
        <title>REHAB project genomes.</title>
        <authorList>
            <person name="Shaw L.P."/>
        </authorList>
    </citation>
    <scope>NUCLEOTIDE SEQUENCE [LARGE SCALE GENOMIC DNA]</scope>
    <source>
        <strain evidence="5">RHBSTW-00938</strain>
    </source>
</reference>
<dbReference type="RefSeq" id="WP_045381731.1">
    <property type="nucleotide sequence ID" value="NZ_CP055904.1"/>
</dbReference>
<accession>A0AAP9U7B1</accession>
<dbReference type="PANTHER" id="PTHR43477:SF1">
    <property type="entry name" value="DIHYDROANTICAPSIN 7-DEHYDROGENASE"/>
    <property type="match status" value="1"/>
</dbReference>
<organism evidence="4 5">
    <name type="scientific">Klebsiella aerogenes</name>
    <name type="common">Enterobacter aerogenes</name>
    <dbReference type="NCBI Taxonomy" id="548"/>
    <lineage>
        <taxon>Bacteria</taxon>
        <taxon>Pseudomonadati</taxon>
        <taxon>Pseudomonadota</taxon>
        <taxon>Gammaproteobacteria</taxon>
        <taxon>Enterobacterales</taxon>
        <taxon>Enterobacteriaceae</taxon>
        <taxon>Klebsiella/Raoultella group</taxon>
        <taxon>Klebsiella</taxon>
    </lineage>
</organism>
<dbReference type="Proteomes" id="UP000514462">
    <property type="component" value="Chromosome"/>
</dbReference>
<feature type="region of interest" description="Disordered" evidence="3">
    <location>
        <begin position="168"/>
        <end position="188"/>
    </location>
</feature>
<evidence type="ECO:0000313" key="4">
    <source>
        <dbReference type="EMBL" id="QMR42328.1"/>
    </source>
</evidence>
<name>A0AAP9U7B1_KLEAE</name>
<dbReference type="Pfam" id="PF13561">
    <property type="entry name" value="adh_short_C2"/>
    <property type="match status" value="1"/>
</dbReference>
<dbReference type="CDD" id="cd05233">
    <property type="entry name" value="SDR_c"/>
    <property type="match status" value="1"/>
</dbReference>
<evidence type="ECO:0000256" key="1">
    <source>
        <dbReference type="ARBA" id="ARBA00006484"/>
    </source>
</evidence>
<sequence>MKQALVTGASSGIGAAIVGQLLAEGWQVLGLSRSAPPFAHEAFMHLAVDVSDRQALVDALSSVPTPQAIIHAAGVMAAAPLGELDALRGETLWRLHVDAAQTLANRFAPVMSRGGRIILLGSRTSRGAAGRSQYTATKAALVALARSWAAELAAAGITVNVVAPGATDTPMLHQPGRESSPPKTPPLGRLIKPQEVVSLVSWLLSEGAAAMTGQELVMCGGASLS</sequence>
<dbReference type="InterPro" id="IPR051122">
    <property type="entry name" value="SDR_DHRS6-like"/>
</dbReference>
<dbReference type="EMBL" id="CP055904">
    <property type="protein sequence ID" value="QMR42328.1"/>
    <property type="molecule type" value="Genomic_DNA"/>
</dbReference>
<dbReference type="Gene3D" id="3.40.50.720">
    <property type="entry name" value="NAD(P)-binding Rossmann-like Domain"/>
    <property type="match status" value="1"/>
</dbReference>
<protein>
    <submittedName>
        <fullName evidence="4">SDR family oxidoreductase</fullName>
    </submittedName>
</protein>
<evidence type="ECO:0000256" key="3">
    <source>
        <dbReference type="SAM" id="MobiDB-lite"/>
    </source>
</evidence>
<evidence type="ECO:0000313" key="5">
    <source>
        <dbReference type="Proteomes" id="UP000514462"/>
    </source>
</evidence>
<keyword evidence="2" id="KW-0560">Oxidoreductase</keyword>
<dbReference type="PRINTS" id="PR00081">
    <property type="entry name" value="GDHRDH"/>
</dbReference>
<dbReference type="PANTHER" id="PTHR43477">
    <property type="entry name" value="DIHYDROANTICAPSIN 7-DEHYDROGENASE"/>
    <property type="match status" value="1"/>
</dbReference>